<accession>A0A1G8YRH3</accession>
<dbReference type="Pfam" id="PF00583">
    <property type="entry name" value="Acetyltransf_1"/>
    <property type="match status" value="1"/>
</dbReference>
<dbReference type="InterPro" id="IPR000182">
    <property type="entry name" value="GNAT_dom"/>
</dbReference>
<feature type="domain" description="N-acetyltransferase" evidence="1">
    <location>
        <begin position="2"/>
        <end position="156"/>
    </location>
</feature>
<sequence length="156" mass="18527">MLQYRLASKEDKTYFIEDYLKYYGKEQDLAERYAIACTEVHRSLMIYKDEENIGAITWTMKEGITSGLVEIFQMSIPNKKNRRKGYGNTLLLLCIEDIENYYRKKGYPLRRVFIVIDEENLAGRNVYRKNGFDVLLEVKHHLKTGHKAFVYAKDYF</sequence>
<dbReference type="PROSITE" id="PS51186">
    <property type="entry name" value="GNAT"/>
    <property type="match status" value="1"/>
</dbReference>
<dbReference type="AlphaFoldDB" id="A0A1G8YRH3"/>
<dbReference type="Proteomes" id="UP000198718">
    <property type="component" value="Unassembled WGS sequence"/>
</dbReference>
<organism evidence="2 3">
    <name type="scientific">Natronincola ferrireducens</name>
    <dbReference type="NCBI Taxonomy" id="393762"/>
    <lineage>
        <taxon>Bacteria</taxon>
        <taxon>Bacillati</taxon>
        <taxon>Bacillota</taxon>
        <taxon>Clostridia</taxon>
        <taxon>Peptostreptococcales</taxon>
        <taxon>Natronincolaceae</taxon>
        <taxon>Natronincola</taxon>
    </lineage>
</organism>
<evidence type="ECO:0000313" key="3">
    <source>
        <dbReference type="Proteomes" id="UP000198718"/>
    </source>
</evidence>
<dbReference type="RefSeq" id="WP_176762025.1">
    <property type="nucleotide sequence ID" value="NZ_FNFP01000001.1"/>
</dbReference>
<dbReference type="SUPFAM" id="SSF55729">
    <property type="entry name" value="Acyl-CoA N-acyltransferases (Nat)"/>
    <property type="match status" value="1"/>
</dbReference>
<dbReference type="STRING" id="393762.SAMN05660472_00605"/>
<dbReference type="Gene3D" id="3.40.630.30">
    <property type="match status" value="1"/>
</dbReference>
<protein>
    <submittedName>
        <fullName evidence="2">Acetyltransferase (GNAT) domain-containing protein</fullName>
    </submittedName>
</protein>
<dbReference type="InterPro" id="IPR016181">
    <property type="entry name" value="Acyl_CoA_acyltransferase"/>
</dbReference>
<gene>
    <name evidence="2" type="ORF">SAMN05660472_00605</name>
</gene>
<proteinExistence type="predicted"/>
<name>A0A1G8YRH3_9FIRM</name>
<evidence type="ECO:0000313" key="2">
    <source>
        <dbReference type="EMBL" id="SDK04630.1"/>
    </source>
</evidence>
<keyword evidence="2" id="KW-0808">Transferase</keyword>
<keyword evidence="3" id="KW-1185">Reference proteome</keyword>
<evidence type="ECO:0000259" key="1">
    <source>
        <dbReference type="PROSITE" id="PS51186"/>
    </source>
</evidence>
<dbReference type="GO" id="GO:0016747">
    <property type="term" value="F:acyltransferase activity, transferring groups other than amino-acyl groups"/>
    <property type="evidence" value="ECO:0007669"/>
    <property type="project" value="InterPro"/>
</dbReference>
<reference evidence="2 3" key="1">
    <citation type="submission" date="2016-10" db="EMBL/GenBank/DDBJ databases">
        <authorList>
            <person name="de Groot N.N."/>
        </authorList>
    </citation>
    <scope>NUCLEOTIDE SEQUENCE [LARGE SCALE GENOMIC DNA]</scope>
    <source>
        <strain evidence="2 3">DSM 18346</strain>
    </source>
</reference>
<dbReference type="EMBL" id="FNFP01000001">
    <property type="protein sequence ID" value="SDK04630.1"/>
    <property type="molecule type" value="Genomic_DNA"/>
</dbReference>